<reference evidence="14" key="1">
    <citation type="submission" date="2021-01" db="EMBL/GenBank/DDBJ databases">
        <title>Whole genome shotgun sequence of Rhizocola hellebori NBRC 109834.</title>
        <authorList>
            <person name="Komaki H."/>
            <person name="Tamura T."/>
        </authorList>
    </citation>
    <scope>NUCLEOTIDE SEQUENCE</scope>
    <source>
        <strain evidence="14">NBRC 109834</strain>
    </source>
</reference>
<evidence type="ECO:0000256" key="5">
    <source>
        <dbReference type="ARBA" id="ARBA00022729"/>
    </source>
</evidence>
<dbReference type="GO" id="GO:0004252">
    <property type="term" value="F:serine-type endopeptidase activity"/>
    <property type="evidence" value="ECO:0007669"/>
    <property type="project" value="UniProtKB-UniRule"/>
</dbReference>
<dbReference type="PANTHER" id="PTHR43806">
    <property type="entry name" value="PEPTIDASE S8"/>
    <property type="match status" value="1"/>
</dbReference>
<evidence type="ECO:0000313" key="14">
    <source>
        <dbReference type="EMBL" id="GIH10729.1"/>
    </source>
</evidence>
<dbReference type="GO" id="GO:0006508">
    <property type="term" value="P:proteolysis"/>
    <property type="evidence" value="ECO:0007669"/>
    <property type="project" value="UniProtKB-KW"/>
</dbReference>
<dbReference type="PROSITE" id="PS00138">
    <property type="entry name" value="SUBTILASE_SER"/>
    <property type="match status" value="1"/>
</dbReference>
<keyword evidence="6 9" id="KW-0378">Hydrolase</keyword>
<dbReference type="PANTHER" id="PTHR43806:SF11">
    <property type="entry name" value="CEREVISIN-RELATED"/>
    <property type="match status" value="1"/>
</dbReference>
<evidence type="ECO:0000259" key="13">
    <source>
        <dbReference type="Pfam" id="PF02225"/>
    </source>
</evidence>
<keyword evidence="7 9" id="KW-0720">Serine protease</keyword>
<dbReference type="EMBL" id="BONY01000104">
    <property type="protein sequence ID" value="GIH10729.1"/>
    <property type="molecule type" value="Genomic_DNA"/>
</dbReference>
<accession>A0A8J3QJ78</accession>
<evidence type="ECO:0000256" key="8">
    <source>
        <dbReference type="PIRSR" id="PIRSR615500-1"/>
    </source>
</evidence>
<dbReference type="InterPro" id="IPR023828">
    <property type="entry name" value="Peptidase_S8_Ser-AS"/>
</dbReference>
<protein>
    <submittedName>
        <fullName evidence="14">Peptidase</fullName>
    </submittedName>
</protein>
<evidence type="ECO:0000256" key="1">
    <source>
        <dbReference type="ARBA" id="ARBA00011073"/>
    </source>
</evidence>
<evidence type="ECO:0000256" key="2">
    <source>
        <dbReference type="ARBA" id="ARBA00022512"/>
    </source>
</evidence>
<organism evidence="14 15">
    <name type="scientific">Rhizocola hellebori</name>
    <dbReference type="NCBI Taxonomy" id="1392758"/>
    <lineage>
        <taxon>Bacteria</taxon>
        <taxon>Bacillati</taxon>
        <taxon>Actinomycetota</taxon>
        <taxon>Actinomycetes</taxon>
        <taxon>Micromonosporales</taxon>
        <taxon>Micromonosporaceae</taxon>
        <taxon>Rhizocola</taxon>
    </lineage>
</organism>
<evidence type="ECO:0000259" key="12">
    <source>
        <dbReference type="Pfam" id="PF00082"/>
    </source>
</evidence>
<dbReference type="InterPro" id="IPR022398">
    <property type="entry name" value="Peptidase_S8_His-AS"/>
</dbReference>
<keyword evidence="15" id="KW-1185">Reference proteome</keyword>
<dbReference type="InterPro" id="IPR017296">
    <property type="entry name" value="Peptidase_S8A_SAM-P45"/>
</dbReference>
<name>A0A8J3QJ78_9ACTN</name>
<dbReference type="RefSeq" id="WP_239124439.1">
    <property type="nucleotide sequence ID" value="NZ_BONY01000104.1"/>
</dbReference>
<dbReference type="AlphaFoldDB" id="A0A8J3QJ78"/>
<dbReference type="InterPro" id="IPR046450">
    <property type="entry name" value="PA_dom_sf"/>
</dbReference>
<evidence type="ECO:0000256" key="3">
    <source>
        <dbReference type="ARBA" id="ARBA00022525"/>
    </source>
</evidence>
<dbReference type="InterPro" id="IPR000209">
    <property type="entry name" value="Peptidase_S8/S53_dom"/>
</dbReference>
<dbReference type="PROSITE" id="PS00136">
    <property type="entry name" value="SUBTILASE_ASP"/>
    <property type="match status" value="1"/>
</dbReference>
<evidence type="ECO:0000256" key="7">
    <source>
        <dbReference type="ARBA" id="ARBA00022825"/>
    </source>
</evidence>
<dbReference type="PIRSF" id="PIRSF037852">
    <property type="entry name" value="Subtilisin_rel_SAV5721"/>
    <property type="match status" value="1"/>
</dbReference>
<proteinExistence type="inferred from homology"/>
<dbReference type="PRINTS" id="PR00723">
    <property type="entry name" value="SUBTILISIN"/>
</dbReference>
<dbReference type="PROSITE" id="PS51892">
    <property type="entry name" value="SUBTILASE"/>
    <property type="match status" value="1"/>
</dbReference>
<dbReference type="Pfam" id="PF00082">
    <property type="entry name" value="Peptidase_S8"/>
    <property type="match status" value="1"/>
</dbReference>
<dbReference type="InterPro" id="IPR023827">
    <property type="entry name" value="Peptidase_S8_Asp-AS"/>
</dbReference>
<gene>
    <name evidence="14" type="ORF">Rhe02_87960</name>
</gene>
<keyword evidence="2" id="KW-0134">Cell wall</keyword>
<keyword evidence="5 11" id="KW-0732">Signal</keyword>
<dbReference type="InterPro" id="IPR003137">
    <property type="entry name" value="PA_domain"/>
</dbReference>
<dbReference type="SUPFAM" id="SSF52025">
    <property type="entry name" value="PA domain"/>
    <property type="match status" value="1"/>
</dbReference>
<dbReference type="Gene3D" id="3.50.30.30">
    <property type="match status" value="1"/>
</dbReference>
<comment type="similarity">
    <text evidence="1 9 10">Belongs to the peptidase S8 family.</text>
</comment>
<evidence type="ECO:0000313" key="15">
    <source>
        <dbReference type="Proteomes" id="UP000612899"/>
    </source>
</evidence>
<evidence type="ECO:0000256" key="10">
    <source>
        <dbReference type="RuleBase" id="RU003355"/>
    </source>
</evidence>
<dbReference type="InterPro" id="IPR015500">
    <property type="entry name" value="Peptidase_S8_subtilisin-rel"/>
</dbReference>
<dbReference type="Proteomes" id="UP000612899">
    <property type="component" value="Unassembled WGS sequence"/>
</dbReference>
<evidence type="ECO:0000256" key="9">
    <source>
        <dbReference type="PROSITE-ProRule" id="PRU01240"/>
    </source>
</evidence>
<keyword evidence="3" id="KW-0964">Secreted</keyword>
<dbReference type="InterPro" id="IPR050131">
    <property type="entry name" value="Peptidase_S8_subtilisin-like"/>
</dbReference>
<feature type="domain" description="Peptidase S8/S53" evidence="12">
    <location>
        <begin position="232"/>
        <end position="494"/>
    </location>
</feature>
<feature type="chain" id="PRO_5039169056" evidence="11">
    <location>
        <begin position="33"/>
        <end position="1233"/>
    </location>
</feature>
<evidence type="ECO:0000256" key="11">
    <source>
        <dbReference type="SAM" id="SignalP"/>
    </source>
</evidence>
<dbReference type="Pfam" id="PF02225">
    <property type="entry name" value="PA"/>
    <property type="match status" value="1"/>
</dbReference>
<comment type="caution">
    <text evidence="14">The sequence shown here is derived from an EMBL/GenBank/DDBJ whole genome shotgun (WGS) entry which is preliminary data.</text>
</comment>
<feature type="domain" description="PA" evidence="13">
    <location>
        <begin position="805"/>
        <end position="876"/>
    </location>
</feature>
<dbReference type="SUPFAM" id="SSF52743">
    <property type="entry name" value="Subtilisin-like"/>
    <property type="match status" value="1"/>
</dbReference>
<keyword evidence="4 9" id="KW-0645">Protease</keyword>
<dbReference type="InterPro" id="IPR036852">
    <property type="entry name" value="Peptidase_S8/S53_dom_sf"/>
</dbReference>
<feature type="active site" description="Charge relay system" evidence="8 9">
    <location>
        <position position="273"/>
    </location>
</feature>
<feature type="signal peptide" evidence="11">
    <location>
        <begin position="1"/>
        <end position="32"/>
    </location>
</feature>
<dbReference type="PROSITE" id="PS00137">
    <property type="entry name" value="SUBTILASE_HIS"/>
    <property type="match status" value="1"/>
</dbReference>
<dbReference type="Gene3D" id="3.40.50.200">
    <property type="entry name" value="Peptidase S8/S53 domain"/>
    <property type="match status" value="1"/>
</dbReference>
<sequence>MPTPSLPTRLHRMRWKLVAGATAITLSLGAAAALPTNLATASPPRTPAKATTTHTVTLITGDRVTVTTLGDGSQIAEVKRPPSATGGVRILTVRGDMVVLPDEVLPLLTADKLDRRLFNVTDLIEMGYDDAKAAEVPLIASFEPTKARAAKPSAPKGSRLIRDLAAIGGASLRTEKKQAREFWKSVAPAPAAPTTLGSGVKKIWLDGRVKASLAESVPLIGAPQAWAQGLTGTGVKVAVLDTGVDATHPDLVNQIDDKVSFVPGEDTTDIHGHGTHVASTIVGTGAASGGANKGVAPGADLIVGKVLGGVDGYGADSWVLAGMQWAAESGASVISMSLGDVYPSDGSDPMSMAVDTLTAQYGSLFVIAAGNAGPETISAPGAAASALTVGATDKQDNLAYFSSTGPLITSGAMKPDLSAPGVDITAAWSSASASYDGPYKTISGTSMATPHVSGAAAILKQQHPTWTALQLKNQLTSSSKELAEWYSPYEVGTGRLDVANAVRNPVQTNGSLFFGNFDWPHEPSDGPVTKPLVFSNNGAAAVTLNLSVTGTGPFTLGSTSVTVPAGGTGSVLVTGDPTTASYGRLTGYLVATDSATGNVATRTSLGIIKEEERYNMKIKLIDRDGKPANAFVLLQKSDDFWPYILNVQGEQTLRLPPGTYVTESYIDVKGERPDQLGIATMVDPETVLDKATEVVLDARKARLLETAAPQRSEVRQSKVDFQVTFNDGNGFRDGLLTPIAYDNIYVLPTEKMKTGRLDVITRWRMGEEMLSLSAFGLLPFPATIQPGSTMKAGTETLKSVYAGNGAASDYAKVNAKGKAVVVTRSDAVSPADRAAAAVAAGAKLLIVVNDGVGVLNEWVGESPIPVATVHRDAGALLIALAKTGIIPLRAKQVPYTSFVYDLVRNYPLNVPDRALVYKPKQSDLARINASYYGTKDQEGGGYRYDMTFTPSMGFFEREFYPGTRVEWVTPDLVWHEGHGIPGSEWTDNSYRNTFAKGTTTTLNWFAPAIRPAFTRAFAVQNGRYRDFMTINVQAWSSSGNDGLEHGGNLLWGAYPTNMKLYQGDNLIKEDVFSSAIQWEEVPAGRLPYHLVLDASRPAEEFVLSTRTHTEWDFISESNEADNFVPLALMQLDYSLPTDLRGNVKAGSTQPIGLNAFAAMGTTGIGNVTSVSLEVSYDDGATWQKVNLTKANGKWGSNLKLKGQAGGFVSLRASASTDAGWAIKQEVIRAYSLN</sequence>
<feature type="active site" description="Charge relay system" evidence="8 9">
    <location>
        <position position="241"/>
    </location>
</feature>
<feature type="active site" description="Charge relay system" evidence="8 9">
    <location>
        <position position="446"/>
    </location>
</feature>
<evidence type="ECO:0000256" key="6">
    <source>
        <dbReference type="ARBA" id="ARBA00022801"/>
    </source>
</evidence>
<evidence type="ECO:0000256" key="4">
    <source>
        <dbReference type="ARBA" id="ARBA00022670"/>
    </source>
</evidence>